<sequence length="144" mass="16284">MAPIAVFMSKVDSSEWYNSCRRPGVDWKQAVSLVTKGTLQMIDRKVAVATKLKEKLERLNVKPDVFNFHGIVNQESLCVRNIKECPCETQCLLQTTPNVSVGAETKRSRTNNPPIHNQRSTSRPLSGARKPKYNISNTHSFHVF</sequence>
<evidence type="ECO:0000313" key="3">
    <source>
        <dbReference type="Proteomes" id="UP000031668"/>
    </source>
</evidence>
<evidence type="ECO:0000313" key="2">
    <source>
        <dbReference type="EMBL" id="KII73995.1"/>
    </source>
</evidence>
<comment type="caution">
    <text evidence="2">The sequence shown here is derived from an EMBL/GenBank/DDBJ whole genome shotgun (WGS) entry which is preliminary data.</text>
</comment>
<organism evidence="2 3">
    <name type="scientific">Thelohanellus kitauei</name>
    <name type="common">Myxosporean</name>
    <dbReference type="NCBI Taxonomy" id="669202"/>
    <lineage>
        <taxon>Eukaryota</taxon>
        <taxon>Metazoa</taxon>
        <taxon>Cnidaria</taxon>
        <taxon>Myxozoa</taxon>
        <taxon>Myxosporea</taxon>
        <taxon>Bivalvulida</taxon>
        <taxon>Platysporina</taxon>
        <taxon>Myxobolidae</taxon>
        <taxon>Thelohanellus</taxon>
    </lineage>
</organism>
<gene>
    <name evidence="2" type="ORF">RF11_04137</name>
</gene>
<reference evidence="2 3" key="1">
    <citation type="journal article" date="2014" name="Genome Biol. Evol.">
        <title>The genome of the myxosporean Thelohanellus kitauei shows adaptations to nutrient acquisition within its fish host.</title>
        <authorList>
            <person name="Yang Y."/>
            <person name="Xiong J."/>
            <person name="Zhou Z."/>
            <person name="Huo F."/>
            <person name="Miao W."/>
            <person name="Ran C."/>
            <person name="Liu Y."/>
            <person name="Zhang J."/>
            <person name="Feng J."/>
            <person name="Wang M."/>
            <person name="Wang M."/>
            <person name="Wang L."/>
            <person name="Yao B."/>
        </authorList>
    </citation>
    <scope>NUCLEOTIDE SEQUENCE [LARGE SCALE GENOMIC DNA]</scope>
    <source>
        <strain evidence="2">Wuqing</strain>
    </source>
</reference>
<dbReference type="AlphaFoldDB" id="A0A0C2NCH2"/>
<feature type="compositionally biased region" description="Polar residues" evidence="1">
    <location>
        <begin position="110"/>
        <end position="124"/>
    </location>
</feature>
<accession>A0A0C2NCH2</accession>
<dbReference type="Proteomes" id="UP000031668">
    <property type="component" value="Unassembled WGS sequence"/>
</dbReference>
<name>A0A0C2NCH2_THEKT</name>
<evidence type="ECO:0000256" key="1">
    <source>
        <dbReference type="SAM" id="MobiDB-lite"/>
    </source>
</evidence>
<protein>
    <submittedName>
        <fullName evidence="2">Uncharacterized protein</fullName>
    </submittedName>
</protein>
<keyword evidence="3" id="KW-1185">Reference proteome</keyword>
<proteinExistence type="predicted"/>
<feature type="compositionally biased region" description="Polar residues" evidence="1">
    <location>
        <begin position="134"/>
        <end position="144"/>
    </location>
</feature>
<dbReference type="EMBL" id="JWZT01000570">
    <property type="protein sequence ID" value="KII73995.1"/>
    <property type="molecule type" value="Genomic_DNA"/>
</dbReference>
<feature type="region of interest" description="Disordered" evidence="1">
    <location>
        <begin position="101"/>
        <end position="144"/>
    </location>
</feature>